<protein>
    <submittedName>
        <fullName evidence="2">Uncharacterized protein</fullName>
    </submittedName>
</protein>
<keyword evidence="3" id="KW-1185">Reference proteome</keyword>
<dbReference type="Gramene" id="TuG1812G0200002109.01.T01">
    <property type="protein sequence ID" value="TuG1812G0200002109.01.T01.cds446876"/>
    <property type="gene ID" value="TuG1812G0200002109.01"/>
</dbReference>
<feature type="compositionally biased region" description="Polar residues" evidence="1">
    <location>
        <begin position="92"/>
        <end position="107"/>
    </location>
</feature>
<evidence type="ECO:0000256" key="1">
    <source>
        <dbReference type="SAM" id="MobiDB-lite"/>
    </source>
</evidence>
<evidence type="ECO:0000313" key="3">
    <source>
        <dbReference type="Proteomes" id="UP000015106"/>
    </source>
</evidence>
<name>A0A8R7PCJ7_TRIUA</name>
<dbReference type="EnsemblPlants" id="TuG1812G0200002109.01.T01">
    <property type="protein sequence ID" value="TuG1812G0200002109.01.T01.cds446876"/>
    <property type="gene ID" value="TuG1812G0200002109.01"/>
</dbReference>
<feature type="region of interest" description="Disordered" evidence="1">
    <location>
        <begin position="1"/>
        <end position="114"/>
    </location>
</feature>
<dbReference type="Proteomes" id="UP000015106">
    <property type="component" value="Chromosome 2"/>
</dbReference>
<organism evidence="2 3">
    <name type="scientific">Triticum urartu</name>
    <name type="common">Red wild einkorn</name>
    <name type="synonym">Crithodium urartu</name>
    <dbReference type="NCBI Taxonomy" id="4572"/>
    <lineage>
        <taxon>Eukaryota</taxon>
        <taxon>Viridiplantae</taxon>
        <taxon>Streptophyta</taxon>
        <taxon>Embryophyta</taxon>
        <taxon>Tracheophyta</taxon>
        <taxon>Spermatophyta</taxon>
        <taxon>Magnoliopsida</taxon>
        <taxon>Liliopsida</taxon>
        <taxon>Poales</taxon>
        <taxon>Poaceae</taxon>
        <taxon>BOP clade</taxon>
        <taxon>Pooideae</taxon>
        <taxon>Triticodae</taxon>
        <taxon>Triticeae</taxon>
        <taxon>Triticinae</taxon>
        <taxon>Triticum</taxon>
    </lineage>
</organism>
<reference evidence="3" key="1">
    <citation type="journal article" date="2013" name="Nature">
        <title>Draft genome of the wheat A-genome progenitor Triticum urartu.</title>
        <authorList>
            <person name="Ling H.Q."/>
            <person name="Zhao S."/>
            <person name="Liu D."/>
            <person name="Wang J."/>
            <person name="Sun H."/>
            <person name="Zhang C."/>
            <person name="Fan H."/>
            <person name="Li D."/>
            <person name="Dong L."/>
            <person name="Tao Y."/>
            <person name="Gao C."/>
            <person name="Wu H."/>
            <person name="Li Y."/>
            <person name="Cui Y."/>
            <person name="Guo X."/>
            <person name="Zheng S."/>
            <person name="Wang B."/>
            <person name="Yu K."/>
            <person name="Liang Q."/>
            <person name="Yang W."/>
            <person name="Lou X."/>
            <person name="Chen J."/>
            <person name="Feng M."/>
            <person name="Jian J."/>
            <person name="Zhang X."/>
            <person name="Luo G."/>
            <person name="Jiang Y."/>
            <person name="Liu J."/>
            <person name="Wang Z."/>
            <person name="Sha Y."/>
            <person name="Zhang B."/>
            <person name="Wu H."/>
            <person name="Tang D."/>
            <person name="Shen Q."/>
            <person name="Xue P."/>
            <person name="Zou S."/>
            <person name="Wang X."/>
            <person name="Liu X."/>
            <person name="Wang F."/>
            <person name="Yang Y."/>
            <person name="An X."/>
            <person name="Dong Z."/>
            <person name="Zhang K."/>
            <person name="Zhang X."/>
            <person name="Luo M.C."/>
            <person name="Dvorak J."/>
            <person name="Tong Y."/>
            <person name="Wang J."/>
            <person name="Yang H."/>
            <person name="Li Z."/>
            <person name="Wang D."/>
            <person name="Zhang A."/>
            <person name="Wang J."/>
        </authorList>
    </citation>
    <scope>NUCLEOTIDE SEQUENCE</scope>
    <source>
        <strain evidence="3">cv. G1812</strain>
    </source>
</reference>
<sequence length="114" mass="13029">MCWSTTSIASDKKRRRSACVRWAQSRKHVKFSEASRLKRRKRMLESGTDHPGGNAQQATDEDNIYIGQTLRGQEGEPGESWKEADQIDRTVQPRQTENQKQNQQERTGQGGNGR</sequence>
<proteinExistence type="predicted"/>
<dbReference type="AlphaFoldDB" id="A0A8R7PCJ7"/>
<evidence type="ECO:0000313" key="2">
    <source>
        <dbReference type="EnsemblPlants" id="TuG1812G0200002109.01.T01.cds446876"/>
    </source>
</evidence>
<reference evidence="2" key="2">
    <citation type="submission" date="2018-03" db="EMBL/GenBank/DDBJ databases">
        <title>The Triticum urartu genome reveals the dynamic nature of wheat genome evolution.</title>
        <authorList>
            <person name="Ling H."/>
            <person name="Ma B."/>
            <person name="Shi X."/>
            <person name="Liu H."/>
            <person name="Dong L."/>
            <person name="Sun H."/>
            <person name="Cao Y."/>
            <person name="Gao Q."/>
            <person name="Zheng S."/>
            <person name="Li Y."/>
            <person name="Yu Y."/>
            <person name="Du H."/>
            <person name="Qi M."/>
            <person name="Li Y."/>
            <person name="Yu H."/>
            <person name="Cui Y."/>
            <person name="Wang N."/>
            <person name="Chen C."/>
            <person name="Wu H."/>
            <person name="Zhao Y."/>
            <person name="Zhang J."/>
            <person name="Li Y."/>
            <person name="Zhou W."/>
            <person name="Zhang B."/>
            <person name="Hu W."/>
            <person name="Eijk M."/>
            <person name="Tang J."/>
            <person name="Witsenboer H."/>
            <person name="Zhao S."/>
            <person name="Li Z."/>
            <person name="Zhang A."/>
            <person name="Wang D."/>
            <person name="Liang C."/>
        </authorList>
    </citation>
    <scope>NUCLEOTIDE SEQUENCE [LARGE SCALE GENOMIC DNA]</scope>
    <source>
        <strain evidence="2">cv. G1812</strain>
    </source>
</reference>
<feature type="compositionally biased region" description="Basic and acidic residues" evidence="1">
    <location>
        <begin position="79"/>
        <end position="88"/>
    </location>
</feature>
<reference evidence="2" key="3">
    <citation type="submission" date="2022-06" db="UniProtKB">
        <authorList>
            <consortium name="EnsemblPlants"/>
        </authorList>
    </citation>
    <scope>IDENTIFICATION</scope>
</reference>
<feature type="compositionally biased region" description="Basic residues" evidence="1">
    <location>
        <begin position="12"/>
        <end position="29"/>
    </location>
</feature>
<accession>A0A8R7PCJ7</accession>